<accession>A0A7J3SLE2</accession>
<evidence type="ECO:0000313" key="1">
    <source>
        <dbReference type="EMBL" id="HGZ60441.1"/>
    </source>
</evidence>
<dbReference type="EMBL" id="DTLS01000129">
    <property type="protein sequence ID" value="HGZ60441.1"/>
    <property type="molecule type" value="Genomic_DNA"/>
</dbReference>
<organism evidence="1">
    <name type="scientific">Fervidicoccus fontis</name>
    <dbReference type="NCBI Taxonomy" id="683846"/>
    <lineage>
        <taxon>Archaea</taxon>
        <taxon>Thermoproteota</taxon>
        <taxon>Thermoprotei</taxon>
        <taxon>Fervidicoccales</taxon>
        <taxon>Fervidicoccaceae</taxon>
        <taxon>Fervidicoccus</taxon>
    </lineage>
</organism>
<reference evidence="1" key="1">
    <citation type="journal article" date="2020" name="mSystems">
        <title>Genome- and Community-Level Interaction Insights into Carbon Utilization and Element Cycling Functions of Hydrothermarchaeota in Hydrothermal Sediment.</title>
        <authorList>
            <person name="Zhou Z."/>
            <person name="Liu Y."/>
            <person name="Xu W."/>
            <person name="Pan J."/>
            <person name="Luo Z.H."/>
            <person name="Li M."/>
        </authorList>
    </citation>
    <scope>NUCLEOTIDE SEQUENCE [LARGE SCALE GENOMIC DNA]</scope>
    <source>
        <strain evidence="1">SpSt-885</strain>
    </source>
</reference>
<proteinExistence type="predicted"/>
<dbReference type="AlphaFoldDB" id="A0A7J3SLE2"/>
<evidence type="ECO:0008006" key="2">
    <source>
        <dbReference type="Google" id="ProtNLM"/>
    </source>
</evidence>
<gene>
    <name evidence="1" type="ORF">ENW83_04460</name>
</gene>
<name>A0A7J3SLE2_9CREN</name>
<dbReference type="InterPro" id="IPR023214">
    <property type="entry name" value="HAD_sf"/>
</dbReference>
<comment type="caution">
    <text evidence="1">The sequence shown here is derived from an EMBL/GenBank/DDBJ whole genome shotgun (WGS) entry which is preliminary data.</text>
</comment>
<dbReference type="Gene3D" id="3.40.50.1000">
    <property type="entry name" value="HAD superfamily/HAD-like"/>
    <property type="match status" value="1"/>
</dbReference>
<protein>
    <recommendedName>
        <fullName evidence="2">HAD family hydrolase</fullName>
    </recommendedName>
</protein>
<sequence length="144" mass="16820">MLEKDCFIVFDLDGVLIGEEGVDYIVKLSTFSSKRKIGIQMLEEASHRGKIIVVTGKHISEKRNTIELLSEMGINVNIIRKFKFREEDISPREWKLKAIRMIAEEGNVCEVHDDDETLLSELKRDPLFRKTRLYLYRDLVAFPF</sequence>